<evidence type="ECO:0000256" key="1">
    <source>
        <dbReference type="ARBA" id="ARBA00004651"/>
    </source>
</evidence>
<dbReference type="Gene3D" id="3.40.50.1110">
    <property type="entry name" value="SGNH hydrolase"/>
    <property type="match status" value="1"/>
</dbReference>
<dbReference type="GO" id="GO:0009103">
    <property type="term" value="P:lipopolysaccharide biosynthetic process"/>
    <property type="evidence" value="ECO:0007669"/>
    <property type="project" value="TreeGrafter"/>
</dbReference>
<gene>
    <name evidence="12" type="ORF">HMPREF0557_01950</name>
</gene>
<evidence type="ECO:0000259" key="11">
    <source>
        <dbReference type="Pfam" id="PF01757"/>
    </source>
</evidence>
<evidence type="ECO:0000256" key="8">
    <source>
        <dbReference type="ARBA" id="ARBA00023315"/>
    </source>
</evidence>
<evidence type="ECO:0000256" key="9">
    <source>
        <dbReference type="SAM" id="MobiDB-lite"/>
    </source>
</evidence>
<dbReference type="GO" id="GO:0016747">
    <property type="term" value="F:acyltransferase activity, transferring groups other than amino-acyl groups"/>
    <property type="evidence" value="ECO:0007669"/>
    <property type="project" value="InterPro"/>
</dbReference>
<feature type="transmembrane region" description="Helical" evidence="10">
    <location>
        <begin position="59"/>
        <end position="80"/>
    </location>
</feature>
<evidence type="ECO:0000256" key="5">
    <source>
        <dbReference type="ARBA" id="ARBA00022692"/>
    </source>
</evidence>
<protein>
    <submittedName>
        <fullName evidence="12">Acyltransferase</fullName>
    </submittedName>
</protein>
<evidence type="ECO:0000313" key="13">
    <source>
        <dbReference type="Proteomes" id="UP000003597"/>
    </source>
</evidence>
<feature type="transmembrane region" description="Helical" evidence="10">
    <location>
        <begin position="32"/>
        <end position="53"/>
    </location>
</feature>
<keyword evidence="4" id="KW-0808">Transferase</keyword>
<evidence type="ECO:0000256" key="10">
    <source>
        <dbReference type="SAM" id="Phobius"/>
    </source>
</evidence>
<dbReference type="EMBL" id="AGCN01000032">
    <property type="protein sequence ID" value="EHN61209.1"/>
    <property type="molecule type" value="Genomic_DNA"/>
</dbReference>
<reference evidence="12 13" key="1">
    <citation type="submission" date="2011-08" db="EMBL/GenBank/DDBJ databases">
        <authorList>
            <person name="Weinstock G."/>
            <person name="Sodergren E."/>
            <person name="Clifton S."/>
            <person name="Fulton L."/>
            <person name="Fulton B."/>
            <person name="Courtney L."/>
            <person name="Fronick C."/>
            <person name="Harrison M."/>
            <person name="Strong C."/>
            <person name="Farmer C."/>
            <person name="Delahaunty K."/>
            <person name="Markovic C."/>
            <person name="Hall O."/>
            <person name="Minx P."/>
            <person name="Tomlinson C."/>
            <person name="Mitreva M."/>
            <person name="Hou S."/>
            <person name="Chen J."/>
            <person name="Wollam A."/>
            <person name="Pepin K.H."/>
            <person name="Johnson M."/>
            <person name="Bhonagiri V."/>
            <person name="Zhang X."/>
            <person name="Suruliraj S."/>
            <person name="Warren W."/>
            <person name="Chinwalla A."/>
            <person name="Mardis E.R."/>
            <person name="Wilson R.K."/>
        </authorList>
    </citation>
    <scope>NUCLEOTIDE SEQUENCE [LARGE SCALE GENOMIC DNA]</scope>
    <source>
        <strain evidence="12 13">ATCC 33091</strain>
    </source>
</reference>
<feature type="region of interest" description="Disordered" evidence="9">
    <location>
        <begin position="433"/>
        <end position="502"/>
    </location>
</feature>
<dbReference type="AlphaFoldDB" id="A0AB72Z8Q4"/>
<evidence type="ECO:0000256" key="7">
    <source>
        <dbReference type="ARBA" id="ARBA00023136"/>
    </source>
</evidence>
<feature type="compositionally biased region" description="Polar residues" evidence="9">
    <location>
        <begin position="479"/>
        <end position="488"/>
    </location>
</feature>
<comment type="subcellular location">
    <subcellularLocation>
        <location evidence="1">Cell membrane</location>
        <topology evidence="1">Multi-pass membrane protein</topology>
    </subcellularLocation>
</comment>
<sequence>MALLSLSKFTHIYLSQIGDVNLKRTTRYSRKYVPSIDGLRALAVIAVIAYHLNFSWAKGGFIGVDIFFVLSGYLITNILLTQWEKNQSLQLKQFWLRRFRRLIPAVYVMIVVVVIYSVFFHPEILKNLRGDAIASFFYVSNWWFIFHNVSYFDSFGLPSPLKNLWSLAIEEQFYMVWPLFLLVFLKWVKNPKLLLKIVVGLGLLSAILMTVLYVPGTDPSRVYYGTDTRAFDLLAGCALAFVWPFNRLSPVVPKKSKAALNIAGTISILFFLLFTAFVSEYQPFLYRGGLLLVAILGVIMIATISHPASYLSRIFSFKPLRWIGTRSYGIYLWHYPIITLTTPVLEITQPNIWRAILQVAATFIIAELSFRFIETPIRKNGFINYFKGFKDKNYFVLKNKPVGKWLSIAGLVAVLAVFTLGMTNVLSVNTNAEKQQTSVKTTTSTKDTEKETKKEAEEKEKEKTTTDTEKKKEPETNKAAGQNDPTQPDNKDKAATPTPTITQTVAIGDSVMLDIEPYLKEAVPNVTIDGLVGRQLRDAINTATGYKKFNSENSSVILELGTNGPFTEDQLNTLLDQFDKATIYLVNTRVPRGWQNEVNKSIANAASRPNVTVVDWYSRSSGQSQYFAPDGVHLTKSGAQAYVAMLTSVMKK</sequence>
<dbReference type="SUPFAM" id="SSF52266">
    <property type="entry name" value="SGNH hydrolase"/>
    <property type="match status" value="1"/>
</dbReference>
<dbReference type="InterPro" id="IPR002656">
    <property type="entry name" value="Acyl_transf_3_dom"/>
</dbReference>
<feature type="transmembrane region" description="Helical" evidence="10">
    <location>
        <begin position="197"/>
        <end position="216"/>
    </location>
</feature>
<comment type="caution">
    <text evidence="12">The sequence shown here is derived from an EMBL/GenBank/DDBJ whole genome shotgun (WGS) entry which is preliminary data.</text>
</comment>
<comment type="similarity">
    <text evidence="2">Belongs to the acyltransferase 3 family.</text>
</comment>
<evidence type="ECO:0000256" key="2">
    <source>
        <dbReference type="ARBA" id="ARBA00007400"/>
    </source>
</evidence>
<dbReference type="GO" id="GO:0005886">
    <property type="term" value="C:plasma membrane"/>
    <property type="evidence" value="ECO:0007669"/>
    <property type="project" value="UniProtKB-SubCell"/>
</dbReference>
<accession>A0AB72Z8Q4</accession>
<dbReference type="PANTHER" id="PTHR23028">
    <property type="entry name" value="ACETYLTRANSFERASE"/>
    <property type="match status" value="1"/>
</dbReference>
<dbReference type="InterPro" id="IPR036514">
    <property type="entry name" value="SGNH_hydro_sf"/>
</dbReference>
<feature type="compositionally biased region" description="Basic and acidic residues" evidence="9">
    <location>
        <begin position="446"/>
        <end position="476"/>
    </location>
</feature>
<evidence type="ECO:0000313" key="12">
    <source>
        <dbReference type="EMBL" id="EHN61209.1"/>
    </source>
</evidence>
<evidence type="ECO:0000256" key="6">
    <source>
        <dbReference type="ARBA" id="ARBA00022989"/>
    </source>
</evidence>
<feature type="transmembrane region" description="Helical" evidence="10">
    <location>
        <begin position="164"/>
        <end position="185"/>
    </location>
</feature>
<dbReference type="CDD" id="cd01840">
    <property type="entry name" value="SGNH_hydrolase_yrhL_like"/>
    <property type="match status" value="1"/>
</dbReference>
<organism evidence="12 13">
    <name type="scientific">Listeria innocua ATCC 33091</name>
    <dbReference type="NCBI Taxonomy" id="1002366"/>
    <lineage>
        <taxon>Bacteria</taxon>
        <taxon>Bacillati</taxon>
        <taxon>Bacillota</taxon>
        <taxon>Bacilli</taxon>
        <taxon>Bacillales</taxon>
        <taxon>Listeriaceae</taxon>
        <taxon>Listeria</taxon>
    </lineage>
</organism>
<keyword evidence="13" id="KW-1185">Reference proteome</keyword>
<keyword evidence="5 10" id="KW-0812">Transmembrane</keyword>
<dbReference type="Proteomes" id="UP000003597">
    <property type="component" value="Unassembled WGS sequence"/>
</dbReference>
<dbReference type="PANTHER" id="PTHR23028:SF53">
    <property type="entry name" value="ACYL_TRANSF_3 DOMAIN-CONTAINING PROTEIN"/>
    <property type="match status" value="1"/>
</dbReference>
<feature type="transmembrane region" description="Helical" evidence="10">
    <location>
        <begin position="405"/>
        <end position="426"/>
    </location>
</feature>
<evidence type="ECO:0000256" key="4">
    <source>
        <dbReference type="ARBA" id="ARBA00022679"/>
    </source>
</evidence>
<keyword evidence="3" id="KW-1003">Cell membrane</keyword>
<keyword evidence="8 12" id="KW-0012">Acyltransferase</keyword>
<evidence type="ECO:0000256" key="3">
    <source>
        <dbReference type="ARBA" id="ARBA00022475"/>
    </source>
</evidence>
<feature type="compositionally biased region" description="Low complexity" evidence="9">
    <location>
        <begin position="433"/>
        <end position="445"/>
    </location>
</feature>
<keyword evidence="6 10" id="KW-1133">Transmembrane helix</keyword>
<keyword evidence="7 10" id="KW-0472">Membrane</keyword>
<feature type="transmembrane region" description="Helical" evidence="10">
    <location>
        <begin position="228"/>
        <end position="246"/>
    </location>
</feature>
<proteinExistence type="inferred from homology"/>
<feature type="transmembrane region" description="Helical" evidence="10">
    <location>
        <begin position="328"/>
        <end position="345"/>
    </location>
</feature>
<name>A0AB72Z8Q4_LISIO</name>
<dbReference type="InterPro" id="IPR050879">
    <property type="entry name" value="Acyltransferase_3"/>
</dbReference>
<feature type="transmembrane region" description="Helical" evidence="10">
    <location>
        <begin position="284"/>
        <end position="307"/>
    </location>
</feature>
<feature type="domain" description="Acyltransferase 3" evidence="11">
    <location>
        <begin position="34"/>
        <end position="366"/>
    </location>
</feature>
<feature type="transmembrane region" description="Helical" evidence="10">
    <location>
        <begin position="101"/>
        <end position="119"/>
    </location>
</feature>
<dbReference type="Pfam" id="PF01757">
    <property type="entry name" value="Acyl_transf_3"/>
    <property type="match status" value="1"/>
</dbReference>
<feature type="transmembrane region" description="Helical" evidence="10">
    <location>
        <begin position="258"/>
        <end position="278"/>
    </location>
</feature>